<feature type="region of interest" description="Disordered" evidence="6">
    <location>
        <begin position="281"/>
        <end position="303"/>
    </location>
</feature>
<dbReference type="Gene3D" id="3.60.21.10">
    <property type="match status" value="1"/>
</dbReference>
<keyword evidence="4" id="KW-0472">Membrane</keyword>
<keyword evidence="5" id="KW-0464">Manganese</keyword>
<keyword evidence="9" id="KW-1185">Reference proteome</keyword>
<evidence type="ECO:0000256" key="1">
    <source>
        <dbReference type="ARBA" id="ARBA00022475"/>
    </source>
</evidence>
<dbReference type="GO" id="GO:0009245">
    <property type="term" value="P:lipid A biosynthetic process"/>
    <property type="evidence" value="ECO:0007669"/>
    <property type="project" value="TreeGrafter"/>
</dbReference>
<keyword evidence="1" id="KW-1003">Cell membrane</keyword>
<dbReference type="RefSeq" id="WP_097442534.1">
    <property type="nucleotide sequence ID" value="NZ_NBWU01000004.1"/>
</dbReference>
<evidence type="ECO:0000256" key="4">
    <source>
        <dbReference type="ARBA" id="ARBA00023136"/>
    </source>
</evidence>
<comment type="caution">
    <text evidence="8">The sequence shown here is derived from an EMBL/GenBank/DDBJ whole genome shotgun (WGS) entry which is preliminary data.</text>
</comment>
<keyword evidence="2" id="KW-0997">Cell inner membrane</keyword>
<evidence type="ECO:0000313" key="8">
    <source>
        <dbReference type="EMBL" id="PCE63818.1"/>
    </source>
</evidence>
<dbReference type="InterPro" id="IPR029052">
    <property type="entry name" value="Metallo-depent_PP-like"/>
</dbReference>
<evidence type="ECO:0000259" key="7">
    <source>
        <dbReference type="Pfam" id="PF00149"/>
    </source>
</evidence>
<proteinExistence type="predicted"/>
<dbReference type="CDD" id="cd07398">
    <property type="entry name" value="MPP_YbbF-LpxH"/>
    <property type="match status" value="1"/>
</dbReference>
<dbReference type="GO" id="GO:0016020">
    <property type="term" value="C:membrane"/>
    <property type="evidence" value="ECO:0007669"/>
    <property type="project" value="GOC"/>
</dbReference>
<evidence type="ECO:0000256" key="6">
    <source>
        <dbReference type="SAM" id="MobiDB-lite"/>
    </source>
</evidence>
<evidence type="ECO:0000256" key="5">
    <source>
        <dbReference type="ARBA" id="ARBA00023211"/>
    </source>
</evidence>
<dbReference type="InterPro" id="IPR004843">
    <property type="entry name" value="Calcineurin-like_PHP"/>
</dbReference>
<sequence>MKRRKIDVAVISDIHLGTFGCHAEELVVYLNSIQPEKLILNGDIIDIWQFSKRYFPASHLKVLKKVLGMASRGTEVYYITGNHDEMLRKFTDISMGNFNVVNKLVLELDGKKAWFFHGDVFDVSIQNAKWLAKLGGYGYDFLILMNRSVNWFLDKMGKERYSLSKRIKNSVKGAIKYINDFETTAAELAIENGYDYVACGHIHQPKKEVYETKHGRCTYLNSGDWVENLTALEYSFKRWKIYHYNHDKLSPFIVDEDLKQMDFQELIASITINSKINLTAEQENPMQESDPQKALKKEKEGLE</sequence>
<dbReference type="GO" id="GO:0008758">
    <property type="term" value="F:UDP-2,3-diacylglucosamine hydrolase activity"/>
    <property type="evidence" value="ECO:0007669"/>
    <property type="project" value="TreeGrafter"/>
</dbReference>
<keyword evidence="8" id="KW-0378">Hydrolase</keyword>
<evidence type="ECO:0000256" key="3">
    <source>
        <dbReference type="ARBA" id="ARBA00022723"/>
    </source>
</evidence>
<accession>A0A2A4G768</accession>
<dbReference type="PANTHER" id="PTHR34990:SF2">
    <property type="entry name" value="BLL8164 PROTEIN"/>
    <property type="match status" value="1"/>
</dbReference>
<dbReference type="Pfam" id="PF00149">
    <property type="entry name" value="Metallophos"/>
    <property type="match status" value="1"/>
</dbReference>
<dbReference type="InterPro" id="IPR043461">
    <property type="entry name" value="LpxH-like"/>
</dbReference>
<reference evidence="8 9" key="1">
    <citation type="submission" date="2017-04" db="EMBL/GenBank/DDBJ databases">
        <title>A new member of the family Flavobacteriaceae isolated from ascidians.</title>
        <authorList>
            <person name="Chen L."/>
        </authorList>
    </citation>
    <scope>NUCLEOTIDE SEQUENCE [LARGE SCALE GENOMIC DNA]</scope>
    <source>
        <strain evidence="8 9">HQA918</strain>
    </source>
</reference>
<organism evidence="8 9">
    <name type="scientific">Sediminicola luteus</name>
    <dbReference type="NCBI Taxonomy" id="319238"/>
    <lineage>
        <taxon>Bacteria</taxon>
        <taxon>Pseudomonadati</taxon>
        <taxon>Bacteroidota</taxon>
        <taxon>Flavobacteriia</taxon>
        <taxon>Flavobacteriales</taxon>
        <taxon>Flavobacteriaceae</taxon>
        <taxon>Sediminicola</taxon>
    </lineage>
</organism>
<feature type="compositionally biased region" description="Basic and acidic residues" evidence="6">
    <location>
        <begin position="290"/>
        <end position="303"/>
    </location>
</feature>
<dbReference type="EMBL" id="NBWU01000004">
    <property type="protein sequence ID" value="PCE63818.1"/>
    <property type="molecule type" value="Genomic_DNA"/>
</dbReference>
<dbReference type="Proteomes" id="UP000219559">
    <property type="component" value="Unassembled WGS sequence"/>
</dbReference>
<dbReference type="GO" id="GO:0046872">
    <property type="term" value="F:metal ion binding"/>
    <property type="evidence" value="ECO:0007669"/>
    <property type="project" value="UniProtKB-KW"/>
</dbReference>
<dbReference type="OrthoDB" id="9802481at2"/>
<protein>
    <submittedName>
        <fullName evidence="8">UDP-2,3-diacylglucosamine hydrolase</fullName>
    </submittedName>
</protein>
<gene>
    <name evidence="8" type="ORF">B7P33_11145</name>
</gene>
<dbReference type="AlphaFoldDB" id="A0A2A4G768"/>
<feature type="domain" description="Calcineurin-like phosphoesterase" evidence="7">
    <location>
        <begin position="8"/>
        <end position="205"/>
    </location>
</feature>
<dbReference type="SUPFAM" id="SSF56300">
    <property type="entry name" value="Metallo-dependent phosphatases"/>
    <property type="match status" value="1"/>
</dbReference>
<name>A0A2A4G768_9FLAO</name>
<evidence type="ECO:0000256" key="2">
    <source>
        <dbReference type="ARBA" id="ARBA00022519"/>
    </source>
</evidence>
<keyword evidence="3" id="KW-0479">Metal-binding</keyword>
<evidence type="ECO:0000313" key="9">
    <source>
        <dbReference type="Proteomes" id="UP000219559"/>
    </source>
</evidence>
<dbReference type="PANTHER" id="PTHR34990">
    <property type="entry name" value="UDP-2,3-DIACYLGLUCOSAMINE HYDROLASE-RELATED"/>
    <property type="match status" value="1"/>
</dbReference>